<evidence type="ECO:0000256" key="1">
    <source>
        <dbReference type="ARBA" id="ARBA00022741"/>
    </source>
</evidence>
<dbReference type="InterPro" id="IPR010513">
    <property type="entry name" value="KEN_dom"/>
</dbReference>
<dbReference type="InterPro" id="IPR038357">
    <property type="entry name" value="KEN_sf"/>
</dbReference>
<feature type="domain" description="Protein kinase" evidence="3">
    <location>
        <begin position="1"/>
        <end position="235"/>
    </location>
</feature>
<evidence type="ECO:0000313" key="6">
    <source>
        <dbReference type="Proteomes" id="UP000824219"/>
    </source>
</evidence>
<dbReference type="InterPro" id="IPR011009">
    <property type="entry name" value="Kinase-like_dom_sf"/>
</dbReference>
<dbReference type="SMART" id="SM00220">
    <property type="entry name" value="S_TKc"/>
    <property type="match status" value="1"/>
</dbReference>
<dbReference type="EMBL" id="JAHKSW010000007">
    <property type="protein sequence ID" value="KAG7330133.1"/>
    <property type="molecule type" value="Genomic_DNA"/>
</dbReference>
<dbReference type="PANTHER" id="PTHR13954:SF28">
    <property type="match status" value="1"/>
</dbReference>
<dbReference type="GO" id="GO:0004674">
    <property type="term" value="F:protein serine/threonine kinase activity"/>
    <property type="evidence" value="ECO:0007669"/>
    <property type="project" value="InterPro"/>
</dbReference>
<evidence type="ECO:0000313" key="5">
    <source>
        <dbReference type="EMBL" id="KAG7330133.1"/>
    </source>
</evidence>
<dbReference type="Proteomes" id="UP000824219">
    <property type="component" value="Linkage Group LG07"/>
</dbReference>
<organism evidence="5 6">
    <name type="scientific">Hemibagrus wyckioides</name>
    <dbReference type="NCBI Taxonomy" id="337641"/>
    <lineage>
        <taxon>Eukaryota</taxon>
        <taxon>Metazoa</taxon>
        <taxon>Chordata</taxon>
        <taxon>Craniata</taxon>
        <taxon>Vertebrata</taxon>
        <taxon>Euteleostomi</taxon>
        <taxon>Actinopterygii</taxon>
        <taxon>Neopterygii</taxon>
        <taxon>Teleostei</taxon>
        <taxon>Ostariophysi</taxon>
        <taxon>Siluriformes</taxon>
        <taxon>Bagridae</taxon>
        <taxon>Hemibagrus</taxon>
    </lineage>
</organism>
<dbReference type="Pfam" id="PF00069">
    <property type="entry name" value="Pkinase"/>
    <property type="match status" value="1"/>
</dbReference>
<feature type="domain" description="KEN" evidence="4">
    <location>
        <begin position="238"/>
        <end position="359"/>
    </location>
</feature>
<evidence type="ECO:0000259" key="4">
    <source>
        <dbReference type="PROSITE" id="PS51392"/>
    </source>
</evidence>
<dbReference type="AlphaFoldDB" id="A0A9D3NZH7"/>
<dbReference type="InterPro" id="IPR008271">
    <property type="entry name" value="Ser/Thr_kinase_AS"/>
</dbReference>
<accession>A0A9D3NZH7</accession>
<dbReference type="SUPFAM" id="SSF56112">
    <property type="entry name" value="Protein kinase-like (PK-like)"/>
    <property type="match status" value="1"/>
</dbReference>
<name>A0A9D3NZH7_9TELE</name>
<evidence type="ECO:0000256" key="2">
    <source>
        <dbReference type="ARBA" id="ARBA00022840"/>
    </source>
</evidence>
<dbReference type="PANTHER" id="PTHR13954">
    <property type="entry name" value="IRE1-RELATED"/>
    <property type="match status" value="1"/>
</dbReference>
<dbReference type="OrthoDB" id="63989at2759"/>
<protein>
    <submittedName>
        <fullName evidence="5">Uncharacterized protein</fullName>
    </submittedName>
</protein>
<keyword evidence="2" id="KW-0067">ATP-binding</keyword>
<dbReference type="GO" id="GO:0006397">
    <property type="term" value="P:mRNA processing"/>
    <property type="evidence" value="ECO:0007669"/>
    <property type="project" value="InterPro"/>
</dbReference>
<dbReference type="PROSITE" id="PS00108">
    <property type="entry name" value="PROTEIN_KINASE_ST"/>
    <property type="match status" value="1"/>
</dbReference>
<dbReference type="Pfam" id="PF06479">
    <property type="entry name" value="Ribonuc_2-5A"/>
    <property type="match status" value="1"/>
</dbReference>
<dbReference type="Gene3D" id="1.20.1440.180">
    <property type="entry name" value="KEN domain"/>
    <property type="match status" value="1"/>
</dbReference>
<dbReference type="PROSITE" id="PS51392">
    <property type="entry name" value="KEN"/>
    <property type="match status" value="1"/>
</dbReference>
<dbReference type="Gene3D" id="1.10.510.10">
    <property type="entry name" value="Transferase(Phosphotransferase) domain 1"/>
    <property type="match status" value="1"/>
</dbReference>
<sequence length="359" mass="42487">MYRSEYQDLKNEEQFLRLPQLDNPCIVRYVDFAEDKKFGYLALQLCEYTVEEYIQDHLPEDTSQQLQVLKKIVKEVLYSLNALHSHDTNVLHRDIKPQNVLIGRNHIYYHYYYYFFNRYNRKGKTSRFRLGETTFRTNPAGTKYWKARETLEEDSNSGYKRSSDVQVAGMLIYYILSRGHHPFGTGPRCECNILDGKYSLVHLEDELAKDLVKWMISHEPKDRPIVEETLRHPYFWTNKDKMEYLRKLGNEQEVGNCRNADPDLLSDIGAVTVGKSFSDWKTKLPSELVQKIEDKKKPYPENTLGLLRFIRIMREHYSEDAKTTDLMAIFPDLFETAFIIAKQRGWITESEFMLEMPEI</sequence>
<dbReference type="GO" id="GO:1990604">
    <property type="term" value="C:IRE1-TRAF2-ASK1 complex"/>
    <property type="evidence" value="ECO:0007669"/>
    <property type="project" value="TreeGrafter"/>
</dbReference>
<dbReference type="GO" id="GO:0051082">
    <property type="term" value="F:unfolded protein binding"/>
    <property type="evidence" value="ECO:0007669"/>
    <property type="project" value="TreeGrafter"/>
</dbReference>
<keyword evidence="6" id="KW-1185">Reference proteome</keyword>
<dbReference type="PROSITE" id="PS50011">
    <property type="entry name" value="PROTEIN_KINASE_DOM"/>
    <property type="match status" value="1"/>
</dbReference>
<dbReference type="GO" id="GO:0005524">
    <property type="term" value="F:ATP binding"/>
    <property type="evidence" value="ECO:0007669"/>
    <property type="project" value="UniProtKB-KW"/>
</dbReference>
<evidence type="ECO:0000259" key="3">
    <source>
        <dbReference type="PROSITE" id="PS50011"/>
    </source>
</evidence>
<dbReference type="InterPro" id="IPR000719">
    <property type="entry name" value="Prot_kinase_dom"/>
</dbReference>
<dbReference type="InterPro" id="IPR045133">
    <property type="entry name" value="IRE1/2-like"/>
</dbReference>
<proteinExistence type="predicted"/>
<gene>
    <name evidence="5" type="ORF">KOW79_006355</name>
</gene>
<dbReference type="GO" id="GO:0004521">
    <property type="term" value="F:RNA endonuclease activity"/>
    <property type="evidence" value="ECO:0007669"/>
    <property type="project" value="InterPro"/>
</dbReference>
<dbReference type="GO" id="GO:0070059">
    <property type="term" value="P:intrinsic apoptotic signaling pathway in response to endoplasmic reticulum stress"/>
    <property type="evidence" value="ECO:0007669"/>
    <property type="project" value="TreeGrafter"/>
</dbReference>
<reference evidence="5 6" key="1">
    <citation type="submission" date="2021-06" db="EMBL/GenBank/DDBJ databases">
        <title>Chromosome-level genome assembly of the red-tail catfish (Hemibagrus wyckioides).</title>
        <authorList>
            <person name="Shao F."/>
        </authorList>
    </citation>
    <scope>NUCLEOTIDE SEQUENCE [LARGE SCALE GENOMIC DNA]</scope>
    <source>
        <strain evidence="5">EC202008001</strain>
        <tissue evidence="5">Blood</tissue>
    </source>
</reference>
<dbReference type="GO" id="GO:0036498">
    <property type="term" value="P:IRE1-mediated unfolded protein response"/>
    <property type="evidence" value="ECO:0007669"/>
    <property type="project" value="TreeGrafter"/>
</dbReference>
<keyword evidence="1" id="KW-0547">Nucleotide-binding</keyword>
<comment type="caution">
    <text evidence="5">The sequence shown here is derived from an EMBL/GenBank/DDBJ whole genome shotgun (WGS) entry which is preliminary data.</text>
</comment>